<accession>A0ABQ5QRV9</accession>
<evidence type="ECO:0000313" key="1">
    <source>
        <dbReference type="EMBL" id="GLH97358.1"/>
    </source>
</evidence>
<dbReference type="EMBL" id="BSDI01000010">
    <property type="protein sequence ID" value="GLH97358.1"/>
    <property type="molecule type" value="Genomic_DNA"/>
</dbReference>
<proteinExistence type="predicted"/>
<evidence type="ECO:0000313" key="2">
    <source>
        <dbReference type="Proteomes" id="UP001144280"/>
    </source>
</evidence>
<keyword evidence="2" id="KW-1185">Reference proteome</keyword>
<dbReference type="Gene3D" id="1.10.10.60">
    <property type="entry name" value="Homeodomain-like"/>
    <property type="match status" value="1"/>
</dbReference>
<organism evidence="1 2">
    <name type="scientific">Phytohabitans aurantiacus</name>
    <dbReference type="NCBI Taxonomy" id="3016789"/>
    <lineage>
        <taxon>Bacteria</taxon>
        <taxon>Bacillati</taxon>
        <taxon>Actinomycetota</taxon>
        <taxon>Actinomycetes</taxon>
        <taxon>Micromonosporales</taxon>
        <taxon>Micromonosporaceae</taxon>
    </lineage>
</organism>
<name>A0ABQ5QRV9_9ACTN</name>
<protein>
    <recommendedName>
        <fullName evidence="3">Transposase IS30-like HTH domain-containing protein</fullName>
    </recommendedName>
</protein>
<comment type="caution">
    <text evidence="1">The sequence shown here is derived from an EMBL/GenBank/DDBJ whole genome shotgun (WGS) entry which is preliminary data.</text>
</comment>
<sequence>MASSNRRPVNEDDERLVAELHAEGLSRNEIARRIHRSGRTVSRIADKLNLSFERGDQVREATQARKADARAKRAALAVSLLDDAERLRQQLFAACMVYNFGGKDNTFEQALINEPSFRDKRDLMGAIGTAIDKAVRLDEYDADPGIDAAKSMLGALAAGLGAAYDQLNQATSDDD</sequence>
<dbReference type="RefSeq" id="WP_281895168.1">
    <property type="nucleotide sequence ID" value="NZ_BSDI01000010.1"/>
</dbReference>
<reference evidence="1" key="1">
    <citation type="submission" date="2022-12" db="EMBL/GenBank/DDBJ databases">
        <title>New Phytohabitans aurantiacus sp. RD004123 nov., an actinomycete isolated from soil.</title>
        <authorList>
            <person name="Triningsih D.W."/>
            <person name="Harunari E."/>
            <person name="Igarashi Y."/>
        </authorList>
    </citation>
    <scope>NUCLEOTIDE SEQUENCE</scope>
    <source>
        <strain evidence="1">RD004123</strain>
    </source>
</reference>
<gene>
    <name evidence="1" type="ORF">Pa4123_26330</name>
</gene>
<dbReference type="Proteomes" id="UP001144280">
    <property type="component" value="Unassembled WGS sequence"/>
</dbReference>
<evidence type="ECO:0008006" key="3">
    <source>
        <dbReference type="Google" id="ProtNLM"/>
    </source>
</evidence>